<dbReference type="InterPro" id="IPR011059">
    <property type="entry name" value="Metal-dep_hydrolase_composite"/>
</dbReference>
<sequence>MMGKLWYGEAIYTMTGFGEEVEAIYTKEGRIIDTGLKHDLKTKYGDEIVEEVELGGTVLPGFIDSHLHIVGHGEKLIRLDLSEVNSRKEVIQKVGDSIKTLSDGEWLIGEGFNENNWDEPIMIHRKELDDVSDGHPVVLTRVCRHALVANSKAMEIAGVDEFTEEVAGGVIEHDPFGHLTGAFHDQAQELIKAVMPTPDHQFLTKAIKTSVEDLLSKGIVSGHSEDLSYYGGFNQAYDAFKKVIPNEKLFRAHLLVHHAVVDDLHEEGYQSQQKDDWLEFGAMKLFVDGALGGRTALLSEPYEDDPTTKGVSIHTDQELEALIKKARHYHMPIAAHTIGDQAVEKIVELVEMYPPTGELKDRIIHAQIMRPELTERMKGLPLIIDIQPLFVSSDFPWVIDRVGYERAMQSYPWRSFMEQGLLCAGGSDAPIEMVHPMISISAAVNRRSTYDGEAYNESQCISVYDAIKLYTVNPARVINKEDVQGQIKPGAFADFVVLDQDPFKVEKEKLQDIGVRTTIVNEQVVYQS</sequence>
<protein>
    <recommendedName>
        <fullName evidence="1">Amidohydrolase 3 domain-containing protein</fullName>
    </recommendedName>
</protein>
<dbReference type="AlphaFoldDB" id="A0A3N5BD40"/>
<keyword evidence="3" id="KW-1185">Reference proteome</keyword>
<dbReference type="PANTHER" id="PTHR22642:SF2">
    <property type="entry name" value="PROTEIN LONG AFTER FAR-RED 3"/>
    <property type="match status" value="1"/>
</dbReference>
<evidence type="ECO:0000259" key="1">
    <source>
        <dbReference type="Pfam" id="PF07969"/>
    </source>
</evidence>
<dbReference type="GO" id="GO:0016810">
    <property type="term" value="F:hydrolase activity, acting on carbon-nitrogen (but not peptide) bonds"/>
    <property type="evidence" value="ECO:0007669"/>
    <property type="project" value="InterPro"/>
</dbReference>
<dbReference type="InterPro" id="IPR032466">
    <property type="entry name" value="Metal_Hydrolase"/>
</dbReference>
<gene>
    <name evidence="2" type="ORF">EDC24_0218</name>
</gene>
<name>A0A3N5BD40_9BACI</name>
<dbReference type="PANTHER" id="PTHR22642">
    <property type="entry name" value="IMIDAZOLONEPROPIONASE"/>
    <property type="match status" value="1"/>
</dbReference>
<dbReference type="Gene3D" id="3.20.20.140">
    <property type="entry name" value="Metal-dependent hydrolases"/>
    <property type="match status" value="1"/>
</dbReference>
<reference evidence="2 3" key="1">
    <citation type="submission" date="2018-11" db="EMBL/GenBank/DDBJ databases">
        <title>Genomic Encyclopedia of Type Strains, Phase IV (KMG-IV): sequencing the most valuable type-strain genomes for metagenomic binning, comparative biology and taxonomic classification.</title>
        <authorList>
            <person name="Goeker M."/>
        </authorList>
    </citation>
    <scope>NUCLEOTIDE SEQUENCE [LARGE SCALE GENOMIC DNA]</scope>
    <source>
        <strain evidence="2 3">DSM 18090</strain>
    </source>
</reference>
<dbReference type="InterPro" id="IPR013108">
    <property type="entry name" value="Amidohydro_3"/>
</dbReference>
<evidence type="ECO:0000313" key="3">
    <source>
        <dbReference type="Proteomes" id="UP000276443"/>
    </source>
</evidence>
<dbReference type="SUPFAM" id="SSF51338">
    <property type="entry name" value="Composite domain of metallo-dependent hydrolases"/>
    <property type="match status" value="1"/>
</dbReference>
<dbReference type="Gene3D" id="2.30.40.10">
    <property type="entry name" value="Urease, subunit C, domain 1"/>
    <property type="match status" value="1"/>
</dbReference>
<accession>A0A3N5BD40</accession>
<comment type="caution">
    <text evidence="2">The sequence shown here is derived from an EMBL/GenBank/DDBJ whole genome shotgun (WGS) entry which is preliminary data.</text>
</comment>
<dbReference type="InterPro" id="IPR033932">
    <property type="entry name" value="YtcJ-like"/>
</dbReference>
<proteinExistence type="predicted"/>
<dbReference type="Pfam" id="PF07969">
    <property type="entry name" value="Amidohydro_3"/>
    <property type="match status" value="1"/>
</dbReference>
<evidence type="ECO:0000313" key="2">
    <source>
        <dbReference type="EMBL" id="RPF55347.1"/>
    </source>
</evidence>
<organism evidence="2 3">
    <name type="scientific">Aquisalibacillus elongatus</name>
    <dbReference type="NCBI Taxonomy" id="485577"/>
    <lineage>
        <taxon>Bacteria</taxon>
        <taxon>Bacillati</taxon>
        <taxon>Bacillota</taxon>
        <taxon>Bacilli</taxon>
        <taxon>Bacillales</taxon>
        <taxon>Bacillaceae</taxon>
        <taxon>Aquisalibacillus</taxon>
    </lineage>
</organism>
<dbReference type="SUPFAM" id="SSF51556">
    <property type="entry name" value="Metallo-dependent hydrolases"/>
    <property type="match status" value="1"/>
</dbReference>
<dbReference type="Gene3D" id="3.10.310.70">
    <property type="match status" value="1"/>
</dbReference>
<dbReference type="CDD" id="cd01300">
    <property type="entry name" value="YtcJ_like"/>
    <property type="match status" value="1"/>
</dbReference>
<dbReference type="EMBL" id="RKRF01000007">
    <property type="protein sequence ID" value="RPF55347.1"/>
    <property type="molecule type" value="Genomic_DNA"/>
</dbReference>
<dbReference type="Proteomes" id="UP000276443">
    <property type="component" value="Unassembled WGS sequence"/>
</dbReference>
<feature type="domain" description="Amidohydrolase 3" evidence="1">
    <location>
        <begin position="55"/>
        <end position="526"/>
    </location>
</feature>